<dbReference type="Gene3D" id="3.90.1070.10">
    <property type="match status" value="1"/>
</dbReference>
<dbReference type="InterPro" id="IPR006382">
    <property type="entry name" value="PGPase"/>
</dbReference>
<dbReference type="Proteomes" id="UP001065373">
    <property type="component" value="Chromosome"/>
</dbReference>
<dbReference type="PANTHER" id="PTHR10000">
    <property type="entry name" value="PHOSPHOSERINE PHOSPHATASE"/>
    <property type="match status" value="1"/>
</dbReference>
<dbReference type="InterPro" id="IPR036412">
    <property type="entry name" value="HAD-like_sf"/>
</dbReference>
<evidence type="ECO:0000256" key="6">
    <source>
        <dbReference type="NCBIfam" id="TIGR01487"/>
    </source>
</evidence>
<feature type="binding site" evidence="5">
    <location>
        <position position="175"/>
    </location>
    <ligand>
        <name>Mg(2+)</name>
        <dbReference type="ChEBI" id="CHEBI:18420"/>
    </ligand>
</feature>
<feature type="binding site" evidence="5">
    <location>
        <position position="148"/>
    </location>
    <ligand>
        <name>substrate</name>
    </ligand>
</feature>
<dbReference type="RefSeq" id="WP_084531262.1">
    <property type="nucleotide sequence ID" value="NZ_CP104550.1"/>
</dbReference>
<dbReference type="GO" id="GO:0000287">
    <property type="term" value="F:magnesium ion binding"/>
    <property type="evidence" value="ECO:0007669"/>
    <property type="project" value="InterPro"/>
</dbReference>
<dbReference type="Proteomes" id="UP001369247">
    <property type="component" value="Unassembled WGS sequence"/>
</dbReference>
<dbReference type="HAMAP" id="MF_01419">
    <property type="entry name" value="GPH_hydrolase_arch"/>
    <property type="match status" value="1"/>
</dbReference>
<keyword evidence="1 5" id="KW-0479">Metal-binding</keyword>
<dbReference type="AlphaFoldDB" id="A0A9E7RU05"/>
<reference evidence="8" key="1">
    <citation type="submission" date="2022-09" db="EMBL/GenBank/DDBJ databases">
        <title>Characterization of three MwoI isoschizomers from sequenced genome and metagenomes.</title>
        <authorList>
            <person name="Fomenkov A."/>
            <person name="Xu S.Y."/>
            <person name="Roberts R.J."/>
        </authorList>
    </citation>
    <scope>NUCLEOTIDE SEQUENCE</scope>
    <source>
        <strain evidence="8">DSM 2970</strain>
    </source>
</reference>
<dbReference type="PANTHER" id="PTHR10000:SF8">
    <property type="entry name" value="HAD SUPERFAMILY HYDROLASE-LIKE, TYPE 3"/>
    <property type="match status" value="1"/>
</dbReference>
<dbReference type="InterPro" id="IPR006379">
    <property type="entry name" value="HAD-SF_hydro_IIB"/>
</dbReference>
<dbReference type="SFLD" id="SFLDG01144">
    <property type="entry name" value="C2.B.4:_PGP_Like"/>
    <property type="match status" value="1"/>
</dbReference>
<accession>A0A9E7RU05</accession>
<dbReference type="NCBIfam" id="TIGR01482">
    <property type="entry name" value="SPP-subfamily"/>
    <property type="match status" value="1"/>
</dbReference>
<dbReference type="SFLD" id="SFLDG01140">
    <property type="entry name" value="C2.B:_Phosphomannomutase_and_P"/>
    <property type="match status" value="1"/>
</dbReference>
<dbReference type="NCBIfam" id="NF002245">
    <property type="entry name" value="PRK01158.1"/>
    <property type="match status" value="1"/>
</dbReference>
<gene>
    <name evidence="8" type="ORF">N5910_07355</name>
    <name evidence="7" type="ORF">U2150_02180</name>
</gene>
<feature type="binding site" evidence="5">
    <location>
        <position position="9"/>
    </location>
    <ligand>
        <name>Mg(2+)</name>
        <dbReference type="ChEBI" id="CHEBI:18420"/>
    </ligand>
</feature>
<dbReference type="SUPFAM" id="SSF56784">
    <property type="entry name" value="HAD-like"/>
    <property type="match status" value="1"/>
</dbReference>
<dbReference type="Gene3D" id="3.40.50.1000">
    <property type="entry name" value="HAD superfamily/HAD-like"/>
    <property type="match status" value="1"/>
</dbReference>
<comment type="cofactor">
    <cofactor evidence="5">
        <name>Mg(2+)</name>
        <dbReference type="ChEBI" id="CHEBI:18420"/>
    </cofactor>
</comment>
<name>A0A9E7RU05_METWO</name>
<feature type="binding site" evidence="5">
    <location>
        <position position="171"/>
    </location>
    <ligand>
        <name>Mg(2+)</name>
        <dbReference type="ChEBI" id="CHEBI:18420"/>
    </ligand>
</feature>
<keyword evidence="9" id="KW-1185">Reference proteome</keyword>
<sequence>MKAVAVDIDGTITDTARKLCPEALKAIRMLESRGIPVILATGNILCYARAASVLIGTSGGIVAENGGVIYADEEVRVLGNIQKALDAYGHLRRLYPVRKVQFSELRVSEVALTREVPEEAIKEALRDFDVEVYDTGFAIHLTDPAVSKGSGLEMVAASMGLDASRIMAIGDSENDIEFLEAAGLKVAVANADPELREVADYVTAAPYGDGVAEAIHKFILKG</sequence>
<dbReference type="GeneID" id="75107057"/>
<reference evidence="7 9" key="2">
    <citation type="submission" date="2023-12" db="EMBL/GenBank/DDBJ databases">
        <title>Phenotypic and Genomic Characterization of Methanothermobacter wolfeii Strain BSEL, a CO2-Capturing Archaeon with Minimal Nutrient Requirements.</title>
        <authorList>
            <person name="Ale Enriquez F."/>
            <person name="Ahring B.K."/>
        </authorList>
    </citation>
    <scope>NUCLEOTIDE SEQUENCE [LARGE SCALE GENOMIC DNA]</scope>
    <source>
        <strain evidence="7 9">BSEL-1</strain>
    </source>
</reference>
<comment type="similarity">
    <text evidence="5">Belongs to the archaeal SPP-like hydrolase family.</text>
</comment>
<dbReference type="Pfam" id="PF08282">
    <property type="entry name" value="Hydrolase_3"/>
    <property type="match status" value="2"/>
</dbReference>
<dbReference type="NCBIfam" id="TIGR01484">
    <property type="entry name" value="HAD-SF-IIB"/>
    <property type="match status" value="1"/>
</dbReference>
<comment type="function">
    <text evidence="5">Catalyzes the dephosphorylation of 2-phosphoglycolate.</text>
</comment>
<dbReference type="SFLD" id="SFLDS00003">
    <property type="entry name" value="Haloacid_Dehalogenase"/>
    <property type="match status" value="1"/>
</dbReference>
<evidence type="ECO:0000313" key="9">
    <source>
        <dbReference type="Proteomes" id="UP001369247"/>
    </source>
</evidence>
<evidence type="ECO:0000256" key="5">
    <source>
        <dbReference type="HAMAP-Rule" id="MF_01419"/>
    </source>
</evidence>
<dbReference type="KEGG" id="mwo:MWSIV6_1457"/>
<organism evidence="8">
    <name type="scientific">Methanothermobacter wolfeii</name>
    <name type="common">Methanobacterium wolfei</name>
    <dbReference type="NCBI Taxonomy" id="145261"/>
    <lineage>
        <taxon>Archaea</taxon>
        <taxon>Methanobacteriati</taxon>
        <taxon>Methanobacteriota</taxon>
        <taxon>Methanomada group</taxon>
        <taxon>Methanobacteria</taxon>
        <taxon>Methanobacteriales</taxon>
        <taxon>Methanobacteriaceae</taxon>
        <taxon>Methanothermobacter</taxon>
    </lineage>
</organism>
<evidence type="ECO:0000313" key="8">
    <source>
        <dbReference type="EMBL" id="UXH31347.1"/>
    </source>
</evidence>
<keyword evidence="3 5" id="KW-0460">Magnesium</keyword>
<keyword evidence="4 5" id="KW-0119">Carbohydrate metabolism</keyword>
<dbReference type="CDD" id="cd07514">
    <property type="entry name" value="HAD_Pase"/>
    <property type="match status" value="1"/>
</dbReference>
<protein>
    <recommendedName>
        <fullName evidence="5 6">Phosphoglycolate phosphatase</fullName>
        <shortName evidence="5">PGP</shortName>
        <shortName evidence="5">PGPase</shortName>
        <ecNumber evidence="5 6">3.1.3.18</ecNumber>
    </recommendedName>
</protein>
<evidence type="ECO:0000256" key="1">
    <source>
        <dbReference type="ARBA" id="ARBA00022723"/>
    </source>
</evidence>
<feature type="active site" description="Nucleophile" evidence="5">
    <location>
        <position position="7"/>
    </location>
</feature>
<dbReference type="EC" id="3.1.3.18" evidence="5 6"/>
<comment type="catalytic activity">
    <reaction evidence="5">
        <text>2-phosphoglycolate + H2O = glycolate + phosphate</text>
        <dbReference type="Rhea" id="RHEA:14369"/>
        <dbReference type="ChEBI" id="CHEBI:15377"/>
        <dbReference type="ChEBI" id="CHEBI:29805"/>
        <dbReference type="ChEBI" id="CHEBI:43474"/>
        <dbReference type="ChEBI" id="CHEBI:58033"/>
        <dbReference type="EC" id="3.1.3.18"/>
    </reaction>
</comment>
<keyword evidence="2 5" id="KW-0378">Hydrolase</keyword>
<proteinExistence type="inferred from homology"/>
<dbReference type="GO" id="GO:0005829">
    <property type="term" value="C:cytosol"/>
    <property type="evidence" value="ECO:0007669"/>
    <property type="project" value="TreeGrafter"/>
</dbReference>
<evidence type="ECO:0000256" key="3">
    <source>
        <dbReference type="ARBA" id="ARBA00022842"/>
    </source>
</evidence>
<dbReference type="GO" id="GO:0008967">
    <property type="term" value="F:phosphoglycolate phosphatase activity"/>
    <property type="evidence" value="ECO:0007669"/>
    <property type="project" value="UniProtKB-UniRule"/>
</dbReference>
<evidence type="ECO:0000256" key="4">
    <source>
        <dbReference type="ARBA" id="ARBA00023277"/>
    </source>
</evidence>
<dbReference type="EMBL" id="JAXUHJ010000005">
    <property type="protein sequence ID" value="MEJ8542306.1"/>
    <property type="molecule type" value="Genomic_DNA"/>
</dbReference>
<dbReference type="SFLD" id="SFLDF00446">
    <property type="entry name" value="phosphoglycolate_phosphatase_3"/>
    <property type="match status" value="1"/>
</dbReference>
<evidence type="ECO:0000313" key="7">
    <source>
        <dbReference type="EMBL" id="MEJ8542306.1"/>
    </source>
</evidence>
<feature type="binding site" evidence="5">
    <location>
        <position position="7"/>
    </location>
    <ligand>
        <name>Mg(2+)</name>
        <dbReference type="ChEBI" id="CHEBI:18420"/>
    </ligand>
</feature>
<dbReference type="NCBIfam" id="TIGR01487">
    <property type="entry name" value="Pglycolate_arch"/>
    <property type="match status" value="1"/>
</dbReference>
<dbReference type="InterPro" id="IPR023214">
    <property type="entry name" value="HAD_sf"/>
</dbReference>
<dbReference type="EMBL" id="CP104550">
    <property type="protein sequence ID" value="UXH31347.1"/>
    <property type="molecule type" value="Genomic_DNA"/>
</dbReference>
<evidence type="ECO:0000256" key="2">
    <source>
        <dbReference type="ARBA" id="ARBA00022801"/>
    </source>
</evidence>